<accession>A0ACB9B1D0</accession>
<keyword evidence="2" id="KW-1185">Reference proteome</keyword>
<evidence type="ECO:0000313" key="1">
    <source>
        <dbReference type="EMBL" id="KAI3715887.1"/>
    </source>
</evidence>
<dbReference type="Proteomes" id="UP001055879">
    <property type="component" value="Linkage Group LG07"/>
</dbReference>
<reference evidence="1 2" key="2">
    <citation type="journal article" date="2022" name="Mol. Ecol. Resour.">
        <title>The genomes of chicory, endive, great burdock and yacon provide insights into Asteraceae paleo-polyploidization history and plant inulin production.</title>
        <authorList>
            <person name="Fan W."/>
            <person name="Wang S."/>
            <person name="Wang H."/>
            <person name="Wang A."/>
            <person name="Jiang F."/>
            <person name="Liu H."/>
            <person name="Zhao H."/>
            <person name="Xu D."/>
            <person name="Zhang Y."/>
        </authorList>
    </citation>
    <scope>NUCLEOTIDE SEQUENCE [LARGE SCALE GENOMIC DNA]</scope>
    <source>
        <strain evidence="2">cv. Niubang</strain>
    </source>
</reference>
<evidence type="ECO:0000313" key="2">
    <source>
        <dbReference type="Proteomes" id="UP001055879"/>
    </source>
</evidence>
<dbReference type="EMBL" id="CM042053">
    <property type="protein sequence ID" value="KAI3715887.1"/>
    <property type="molecule type" value="Genomic_DNA"/>
</dbReference>
<proteinExistence type="predicted"/>
<organism evidence="1 2">
    <name type="scientific">Arctium lappa</name>
    <name type="common">Greater burdock</name>
    <name type="synonym">Lappa major</name>
    <dbReference type="NCBI Taxonomy" id="4217"/>
    <lineage>
        <taxon>Eukaryota</taxon>
        <taxon>Viridiplantae</taxon>
        <taxon>Streptophyta</taxon>
        <taxon>Embryophyta</taxon>
        <taxon>Tracheophyta</taxon>
        <taxon>Spermatophyta</taxon>
        <taxon>Magnoliopsida</taxon>
        <taxon>eudicotyledons</taxon>
        <taxon>Gunneridae</taxon>
        <taxon>Pentapetalae</taxon>
        <taxon>asterids</taxon>
        <taxon>campanulids</taxon>
        <taxon>Asterales</taxon>
        <taxon>Asteraceae</taxon>
        <taxon>Carduoideae</taxon>
        <taxon>Cardueae</taxon>
        <taxon>Arctiinae</taxon>
        <taxon>Arctium</taxon>
    </lineage>
</organism>
<gene>
    <name evidence="1" type="ORF">L6452_22876</name>
</gene>
<name>A0ACB9B1D0_ARCLA</name>
<reference evidence="2" key="1">
    <citation type="journal article" date="2022" name="Mol. Ecol. Resour.">
        <title>The genomes of chicory, endive, great burdock and yacon provide insights into Asteraceae palaeo-polyploidization history and plant inulin production.</title>
        <authorList>
            <person name="Fan W."/>
            <person name="Wang S."/>
            <person name="Wang H."/>
            <person name="Wang A."/>
            <person name="Jiang F."/>
            <person name="Liu H."/>
            <person name="Zhao H."/>
            <person name="Xu D."/>
            <person name="Zhang Y."/>
        </authorList>
    </citation>
    <scope>NUCLEOTIDE SEQUENCE [LARGE SCALE GENOMIC DNA]</scope>
    <source>
        <strain evidence="2">cv. Niubang</strain>
    </source>
</reference>
<protein>
    <submittedName>
        <fullName evidence="1">Uncharacterized protein</fullName>
    </submittedName>
</protein>
<sequence length="281" mass="32987">MDFDSIFNFWSSDKDFGCGVLIVGCLRKLMDLFGLLILFYFGLKVLQFSVVNFKFLTQFVNWFFLRNCFDENSDPNMSNCKCRLMNFWNISSPPMIEKWEVVNETVNRKKSGGFDEEHDADKQEHYDEDEVFDVMTLRKLVKIERQRAHDANLELEKERMASTTAAEEAMAMILRLQNEKSVLEMESQQHRRLTHEKQLHDQEVIQSLRWIVLKHESERSLLEDRLRLCKQRLKRYIDNDDDDDDDDGMDGCERINGSLSCLDGLDEGLISSLDLGLSPCW</sequence>
<comment type="caution">
    <text evidence="1">The sequence shown here is derived from an EMBL/GenBank/DDBJ whole genome shotgun (WGS) entry which is preliminary data.</text>
</comment>